<evidence type="ECO:0000313" key="5">
    <source>
        <dbReference type="Proteomes" id="UP001327560"/>
    </source>
</evidence>
<dbReference type="Gene3D" id="3.30.40.10">
    <property type="entry name" value="Zinc/RING finger domain, C3HC4 (zinc finger)"/>
    <property type="match status" value="1"/>
</dbReference>
<evidence type="ECO:0000256" key="2">
    <source>
        <dbReference type="SAM" id="MobiDB-lite"/>
    </source>
</evidence>
<keyword evidence="5" id="KW-1185">Reference proteome</keyword>
<keyword evidence="1" id="KW-0479">Metal-binding</keyword>
<keyword evidence="1" id="KW-0862">Zinc</keyword>
<dbReference type="Proteomes" id="UP001327560">
    <property type="component" value="Chromosome 2"/>
</dbReference>
<keyword evidence="1" id="KW-0863">Zinc-finger</keyword>
<reference evidence="4 5" key="1">
    <citation type="submission" date="2023-10" db="EMBL/GenBank/DDBJ databases">
        <title>Chromosome-scale genome assembly provides insights into flower coloration mechanisms of Canna indica.</title>
        <authorList>
            <person name="Li C."/>
        </authorList>
    </citation>
    <scope>NUCLEOTIDE SEQUENCE [LARGE SCALE GENOMIC DNA]</scope>
    <source>
        <tissue evidence="4">Flower</tissue>
    </source>
</reference>
<dbReference type="SUPFAM" id="SSF57850">
    <property type="entry name" value="RING/U-box"/>
    <property type="match status" value="1"/>
</dbReference>
<dbReference type="AlphaFoldDB" id="A0AAQ3Q5D2"/>
<evidence type="ECO:0000259" key="3">
    <source>
        <dbReference type="PROSITE" id="PS50089"/>
    </source>
</evidence>
<name>A0AAQ3Q5D2_9LILI</name>
<feature type="compositionally biased region" description="Basic and acidic residues" evidence="2">
    <location>
        <begin position="165"/>
        <end position="180"/>
    </location>
</feature>
<dbReference type="Pfam" id="PF13920">
    <property type="entry name" value="zf-C3HC4_3"/>
    <property type="match status" value="1"/>
</dbReference>
<dbReference type="EMBL" id="CP136891">
    <property type="protein sequence ID" value="WOK96609.1"/>
    <property type="molecule type" value="Genomic_DNA"/>
</dbReference>
<dbReference type="SMART" id="SM00184">
    <property type="entry name" value="RING"/>
    <property type="match status" value="1"/>
</dbReference>
<accession>A0AAQ3Q5D2</accession>
<dbReference type="GO" id="GO:0008270">
    <property type="term" value="F:zinc ion binding"/>
    <property type="evidence" value="ECO:0007669"/>
    <property type="project" value="UniProtKB-KW"/>
</dbReference>
<feature type="region of interest" description="Disordered" evidence="2">
    <location>
        <begin position="144"/>
        <end position="201"/>
    </location>
</feature>
<sequence length="307" mass="33179">MEGMELQRRVTLSEQLAVVESFNLRDHLRVRDEDEVRPSSIVAACEKTEAATAAAEGAGGGRTLLDIIRDEEDTNEVLSEGNAGIGINWKAFKDRLRRAGAAWAASSSSVQPNRIADTELLVSVRPSSILPRSTIRSVFVRVPEPSESNPTVTDSTVAAPSTSPPDDHLPRRVGGEETTRSGESSSLGGIAEPPATAAAGDEEPVRFSLMALLEETDMQWDNGGEGFSPPRSLAAAMLVEDDDVVENETEDIGGIFYVCCVCMVRHKGAAFIPCGHTFCRLCSRELWVSRGNCPLCDNFILEILDIF</sequence>
<dbReference type="PROSITE" id="PS50089">
    <property type="entry name" value="ZF_RING_2"/>
    <property type="match status" value="1"/>
</dbReference>
<dbReference type="CDD" id="cd16449">
    <property type="entry name" value="RING-HC"/>
    <property type="match status" value="1"/>
</dbReference>
<protein>
    <recommendedName>
        <fullName evidence="3">RING-type domain-containing protein</fullName>
    </recommendedName>
</protein>
<proteinExistence type="predicted"/>
<dbReference type="PANTHER" id="PTHR46629">
    <property type="entry name" value="OS01G0917900 PROTEIN"/>
    <property type="match status" value="1"/>
</dbReference>
<evidence type="ECO:0000256" key="1">
    <source>
        <dbReference type="PROSITE-ProRule" id="PRU00175"/>
    </source>
</evidence>
<gene>
    <name evidence="4" type="ORF">Cni_G05316</name>
</gene>
<evidence type="ECO:0000313" key="4">
    <source>
        <dbReference type="EMBL" id="WOK96609.1"/>
    </source>
</evidence>
<organism evidence="4 5">
    <name type="scientific">Canna indica</name>
    <name type="common">Indian-shot</name>
    <dbReference type="NCBI Taxonomy" id="4628"/>
    <lineage>
        <taxon>Eukaryota</taxon>
        <taxon>Viridiplantae</taxon>
        <taxon>Streptophyta</taxon>
        <taxon>Embryophyta</taxon>
        <taxon>Tracheophyta</taxon>
        <taxon>Spermatophyta</taxon>
        <taxon>Magnoliopsida</taxon>
        <taxon>Liliopsida</taxon>
        <taxon>Zingiberales</taxon>
        <taxon>Cannaceae</taxon>
        <taxon>Canna</taxon>
    </lineage>
</organism>
<feature type="domain" description="RING-type" evidence="3">
    <location>
        <begin position="259"/>
        <end position="297"/>
    </location>
</feature>
<dbReference type="InterPro" id="IPR001841">
    <property type="entry name" value="Znf_RING"/>
</dbReference>
<dbReference type="InterPro" id="IPR013083">
    <property type="entry name" value="Znf_RING/FYVE/PHD"/>
</dbReference>
<feature type="compositionally biased region" description="Polar residues" evidence="2">
    <location>
        <begin position="146"/>
        <end position="161"/>
    </location>
</feature>